<evidence type="ECO:0000256" key="2">
    <source>
        <dbReference type="ARBA" id="ARBA00023125"/>
    </source>
</evidence>
<keyword evidence="3" id="KW-0804">Transcription</keyword>
<evidence type="ECO:0000256" key="1">
    <source>
        <dbReference type="ARBA" id="ARBA00023015"/>
    </source>
</evidence>
<name>A0AA48R9Z4_9ZZZZ</name>
<keyword evidence="1" id="KW-0805">Transcription regulation</keyword>
<evidence type="ECO:0000313" key="6">
    <source>
        <dbReference type="EMBL" id="CAJ0872392.1"/>
    </source>
</evidence>
<dbReference type="GO" id="GO:0006355">
    <property type="term" value="P:regulation of DNA-templated transcription"/>
    <property type="evidence" value="ECO:0007669"/>
    <property type="project" value="InterPro"/>
</dbReference>
<organism evidence="6">
    <name type="scientific">freshwater sediment metagenome</name>
    <dbReference type="NCBI Taxonomy" id="556182"/>
    <lineage>
        <taxon>unclassified sequences</taxon>
        <taxon>metagenomes</taxon>
        <taxon>ecological metagenomes</taxon>
    </lineage>
</organism>
<proteinExistence type="predicted"/>
<dbReference type="PANTHER" id="PTHR44688">
    <property type="entry name" value="DNA-BINDING TRANSCRIPTIONAL ACTIVATOR DEVR_DOSR"/>
    <property type="match status" value="1"/>
</dbReference>
<dbReference type="GO" id="GO:0003677">
    <property type="term" value="F:DNA binding"/>
    <property type="evidence" value="ECO:0007669"/>
    <property type="project" value="UniProtKB-KW"/>
</dbReference>
<dbReference type="InterPro" id="IPR011006">
    <property type="entry name" value="CheY-like_superfamily"/>
</dbReference>
<dbReference type="SUPFAM" id="SSF46894">
    <property type="entry name" value="C-terminal effector domain of the bipartite response regulators"/>
    <property type="match status" value="1"/>
</dbReference>
<dbReference type="AlphaFoldDB" id="A0AA48R9Z4"/>
<dbReference type="Pfam" id="PF00072">
    <property type="entry name" value="Response_reg"/>
    <property type="match status" value="1"/>
</dbReference>
<dbReference type="PROSITE" id="PS50043">
    <property type="entry name" value="HTH_LUXR_2"/>
    <property type="match status" value="1"/>
</dbReference>
<dbReference type="PRINTS" id="PR00038">
    <property type="entry name" value="HTHLUXR"/>
</dbReference>
<reference evidence="6" key="1">
    <citation type="submission" date="2023-07" db="EMBL/GenBank/DDBJ databases">
        <authorList>
            <person name="Pelsma A.J. K."/>
        </authorList>
    </citation>
    <scope>NUCLEOTIDE SEQUENCE</scope>
</reference>
<dbReference type="InterPro" id="IPR000792">
    <property type="entry name" value="Tscrpt_reg_LuxR_C"/>
</dbReference>
<dbReference type="PANTHER" id="PTHR44688:SF16">
    <property type="entry name" value="DNA-BINDING TRANSCRIPTIONAL ACTIVATOR DEVR_DOSR"/>
    <property type="match status" value="1"/>
</dbReference>
<evidence type="ECO:0000259" key="5">
    <source>
        <dbReference type="PROSITE" id="PS50110"/>
    </source>
</evidence>
<dbReference type="InterPro" id="IPR016032">
    <property type="entry name" value="Sig_transdc_resp-reg_C-effctor"/>
</dbReference>
<evidence type="ECO:0000259" key="4">
    <source>
        <dbReference type="PROSITE" id="PS50043"/>
    </source>
</evidence>
<dbReference type="EMBL" id="OY288114">
    <property type="protein sequence ID" value="CAJ0872392.1"/>
    <property type="molecule type" value="Genomic_DNA"/>
</dbReference>
<dbReference type="Gene3D" id="1.10.10.10">
    <property type="entry name" value="Winged helix-like DNA-binding domain superfamily/Winged helix DNA-binding domain"/>
    <property type="match status" value="1"/>
</dbReference>
<dbReference type="GO" id="GO:0000160">
    <property type="term" value="P:phosphorelay signal transduction system"/>
    <property type="evidence" value="ECO:0007669"/>
    <property type="project" value="InterPro"/>
</dbReference>
<dbReference type="SUPFAM" id="SSF52172">
    <property type="entry name" value="CheY-like"/>
    <property type="match status" value="1"/>
</dbReference>
<accession>A0AA48R9Z4</accession>
<dbReference type="CDD" id="cd06170">
    <property type="entry name" value="LuxR_C_like"/>
    <property type="match status" value="1"/>
</dbReference>
<gene>
    <name evidence="6" type="ORF">AMST5_02412</name>
</gene>
<dbReference type="Pfam" id="PF00196">
    <property type="entry name" value="GerE"/>
    <property type="match status" value="1"/>
</dbReference>
<dbReference type="InterPro" id="IPR036388">
    <property type="entry name" value="WH-like_DNA-bd_sf"/>
</dbReference>
<keyword evidence="2" id="KW-0238">DNA-binding</keyword>
<dbReference type="SMART" id="SM00421">
    <property type="entry name" value="HTH_LUXR"/>
    <property type="match status" value="1"/>
</dbReference>
<dbReference type="Gene3D" id="3.40.50.2300">
    <property type="match status" value="1"/>
</dbReference>
<dbReference type="PROSITE" id="PS50110">
    <property type="entry name" value="RESPONSE_REGULATORY"/>
    <property type="match status" value="1"/>
</dbReference>
<evidence type="ECO:0000256" key="3">
    <source>
        <dbReference type="ARBA" id="ARBA00023163"/>
    </source>
</evidence>
<protein>
    <recommendedName>
        <fullName evidence="7">HTH luxR-type domain-containing protein</fullName>
    </recommendedName>
</protein>
<feature type="domain" description="Response regulatory" evidence="5">
    <location>
        <begin position="2"/>
        <end position="113"/>
    </location>
</feature>
<sequence length="203" mass="21906">MQIVYLIAGQGERDAISSSLSSLPCKVECFPNVAALLAESDIDETGCVLIESQPEELDPMARLRAVAEPLPTIVLSDCANVPLAVRAMKGGAADVVQKPIDPERLRAAVAAALAESRARVERAQRLTDLCARFRSLSARERDVVDAVLDGRGNREVAAQLGIKPRTVEIHRAKAMSKLGARTLADLVRIWLDVDENTARLSAE</sequence>
<feature type="domain" description="HTH luxR-type" evidence="4">
    <location>
        <begin position="129"/>
        <end position="194"/>
    </location>
</feature>
<dbReference type="InterPro" id="IPR001789">
    <property type="entry name" value="Sig_transdc_resp-reg_receiver"/>
</dbReference>
<evidence type="ECO:0008006" key="7">
    <source>
        <dbReference type="Google" id="ProtNLM"/>
    </source>
</evidence>